<proteinExistence type="inferred from homology"/>
<protein>
    <recommendedName>
        <fullName evidence="8">DNA-directed RNA polymerase subunit alpha</fullName>
        <shortName evidence="8">PEP</shortName>
        <ecNumber evidence="8">2.7.7.6</ecNumber>
    </recommendedName>
    <alternativeName>
        <fullName evidence="8">Plastid-encoded RNA polymerase subunit alpha</fullName>
        <shortName evidence="8">RNA polymerase subunit alpha</shortName>
    </alternativeName>
</protein>
<dbReference type="RefSeq" id="YP_009433830.1">
    <property type="nucleotide sequence ID" value="NC_036036.1"/>
</dbReference>
<dbReference type="SMART" id="SM00662">
    <property type="entry name" value="RPOLD"/>
    <property type="match status" value="1"/>
</dbReference>
<dbReference type="Gene3D" id="3.30.1360.10">
    <property type="entry name" value="RNA polymerase, RBP11-like subunit"/>
    <property type="match status" value="1"/>
</dbReference>
<dbReference type="Pfam" id="PF01193">
    <property type="entry name" value="RNA_pol_L"/>
    <property type="match status" value="1"/>
</dbReference>
<evidence type="ECO:0000256" key="4">
    <source>
        <dbReference type="ARBA" id="ARBA00022679"/>
    </source>
</evidence>
<keyword evidence="3 8" id="KW-0240">DNA-directed RNA polymerase</keyword>
<dbReference type="InterPro" id="IPR036643">
    <property type="entry name" value="RNApol_insert_sf"/>
</dbReference>
<evidence type="ECO:0000259" key="9">
    <source>
        <dbReference type="SMART" id="SM00662"/>
    </source>
</evidence>
<dbReference type="Gene3D" id="2.170.120.12">
    <property type="entry name" value="DNA-directed RNA polymerase, insert domain"/>
    <property type="match status" value="1"/>
</dbReference>
<dbReference type="InterPro" id="IPR011263">
    <property type="entry name" value="DNA-dir_RNA_pol_RpoA/D/Rpb3"/>
</dbReference>
<keyword evidence="5 8" id="KW-0548">Nucleotidyltransferase</keyword>
<evidence type="ECO:0000256" key="6">
    <source>
        <dbReference type="ARBA" id="ARBA00023163"/>
    </source>
</evidence>
<dbReference type="GO" id="GO:0003677">
    <property type="term" value="F:DNA binding"/>
    <property type="evidence" value="ECO:0007669"/>
    <property type="project" value="UniProtKB-UniRule"/>
</dbReference>
<dbReference type="AlphaFoldDB" id="A0A288P757"/>
<organism evidence="10">
    <name type="scientific">Hypolytrum nemorum</name>
    <dbReference type="NCBI Taxonomy" id="76453"/>
    <lineage>
        <taxon>Eukaryota</taxon>
        <taxon>Viridiplantae</taxon>
        <taxon>Streptophyta</taxon>
        <taxon>Embryophyta</taxon>
        <taxon>Tracheophyta</taxon>
        <taxon>Spermatophyta</taxon>
        <taxon>Magnoliopsida</taxon>
        <taxon>Liliopsida</taxon>
        <taxon>Poales</taxon>
        <taxon>Cyperaceae</taxon>
        <taxon>Mapanioideae</taxon>
        <taxon>Hypolytreae</taxon>
        <taxon>Hypolytrum</taxon>
    </lineage>
</organism>
<dbReference type="CDD" id="cd06928">
    <property type="entry name" value="RNAP_alpha_NTD"/>
    <property type="match status" value="1"/>
</dbReference>
<dbReference type="GO" id="GO:0009507">
    <property type="term" value="C:chloroplast"/>
    <property type="evidence" value="ECO:0007669"/>
    <property type="project" value="UniProtKB-SubCell"/>
</dbReference>
<keyword evidence="4 8" id="KW-0808">Transferase</keyword>
<sequence length="370" mass="42867">MVKKEVVGSTRTIQWKCVESRIDSKCLNYGRFILSPLKKGQADTIGIAMRRALLGEIKGTSITRAKFKKVKVSHEYSRIVGIEEPVHEILLNLKQIVLRNFTNGVIKASICVSGPTRVTAKDISLPPFVQIIDTTQYIATLTEPIDFSIELQIERDRGYRVKHTNNLQDQDGSYPIDAVSMPVRTVNYTIHNCRNGNEDEEILFLEIWTNGSLTPREALRDASINLIGLFIPFLHPEEGDICLKEKKNTFTLPPLSFKDRVSELKFWEEIEELKKYTDKKIKELDKLRKKKKKIEIPWDCLFIDQLRLSSRTYNCLKKSNINTMLDIMNTRAEDFFQIKDFRTKEFVEITLLIAQMIDFLVILYKNKRST</sequence>
<reference evidence="10" key="1">
    <citation type="submission" date="2015-11" db="EMBL/GenBank/DDBJ databases">
        <authorList>
            <person name="Zhang Y."/>
            <person name="Guo Z."/>
        </authorList>
    </citation>
    <scope>NUCLEOTIDE SEQUENCE</scope>
</reference>
<evidence type="ECO:0000256" key="1">
    <source>
        <dbReference type="ARBA" id="ARBA00004026"/>
    </source>
</evidence>
<name>A0A288P757_9POAL</name>
<evidence type="ECO:0000313" key="10">
    <source>
        <dbReference type="EMBL" id="ANP26044.1"/>
    </source>
</evidence>
<dbReference type="SUPFAM" id="SSF56553">
    <property type="entry name" value="Insert subdomain of RNA polymerase alpha subunit"/>
    <property type="match status" value="1"/>
</dbReference>
<evidence type="ECO:0000256" key="3">
    <source>
        <dbReference type="ARBA" id="ARBA00022478"/>
    </source>
</evidence>
<evidence type="ECO:0000256" key="2">
    <source>
        <dbReference type="ARBA" id="ARBA00007123"/>
    </source>
</evidence>
<dbReference type="GO" id="GO:0000428">
    <property type="term" value="C:DNA-directed RNA polymerase complex"/>
    <property type="evidence" value="ECO:0007669"/>
    <property type="project" value="UniProtKB-KW"/>
</dbReference>
<evidence type="ECO:0000256" key="8">
    <source>
        <dbReference type="HAMAP-Rule" id="MF_00059"/>
    </source>
</evidence>
<dbReference type="GO" id="GO:0003899">
    <property type="term" value="F:DNA-directed RNA polymerase activity"/>
    <property type="evidence" value="ECO:0007669"/>
    <property type="project" value="UniProtKB-UniRule"/>
</dbReference>
<comment type="similarity">
    <text evidence="2 8">Belongs to the RNA polymerase alpha chain family.</text>
</comment>
<evidence type="ECO:0000256" key="5">
    <source>
        <dbReference type="ARBA" id="ARBA00022695"/>
    </source>
</evidence>
<dbReference type="NCBIfam" id="TIGR02027">
    <property type="entry name" value="rpoA"/>
    <property type="match status" value="1"/>
</dbReference>
<keyword evidence="6 8" id="KW-0804">Transcription</keyword>
<dbReference type="InterPro" id="IPR011773">
    <property type="entry name" value="DNA-dir_RpoA"/>
</dbReference>
<feature type="domain" description="DNA-directed RNA polymerase RpoA/D/Rpb3-type" evidence="9">
    <location>
        <begin position="29"/>
        <end position="236"/>
    </location>
</feature>
<dbReference type="GO" id="GO:0006351">
    <property type="term" value="P:DNA-templated transcription"/>
    <property type="evidence" value="ECO:0007669"/>
    <property type="project" value="UniProtKB-UniRule"/>
</dbReference>
<dbReference type="GeneID" id="34724615"/>
<accession>A0A288P757</accession>
<dbReference type="InterPro" id="IPR011262">
    <property type="entry name" value="DNA-dir_RNA_pol_insert"/>
</dbReference>
<dbReference type="EMBL" id="KU207098">
    <property type="protein sequence ID" value="ANP26044.1"/>
    <property type="molecule type" value="Genomic_DNA"/>
</dbReference>
<comment type="function">
    <text evidence="1 8">DNA-dependent RNA polymerase catalyzes the transcription of DNA into RNA using the four ribonucleoside triphosphates as substrates.</text>
</comment>
<feature type="region of interest" description="Alpha N-terminal domain (alpha-NTD)" evidence="8">
    <location>
        <begin position="1"/>
        <end position="244"/>
    </location>
</feature>
<geneLocation type="chloroplast" evidence="10"/>
<feature type="region of interest" description="Alpha C-terminal domain (alpha-CTD)" evidence="8">
    <location>
        <begin position="284"/>
        <end position="370"/>
    </location>
</feature>
<gene>
    <name evidence="8 10" type="primary">rpoA</name>
    <name evidence="10" type="ORF">HyneCp048</name>
</gene>
<dbReference type="FunFam" id="2.170.120.12:FF:000001">
    <property type="entry name" value="DNA-directed RNA polymerase subunit alpha"/>
    <property type="match status" value="1"/>
</dbReference>
<dbReference type="InterPro" id="IPR036603">
    <property type="entry name" value="RBP11-like"/>
</dbReference>
<comment type="catalytic activity">
    <reaction evidence="7 8">
        <text>RNA(n) + a ribonucleoside 5'-triphosphate = RNA(n+1) + diphosphate</text>
        <dbReference type="Rhea" id="RHEA:21248"/>
        <dbReference type="Rhea" id="RHEA-COMP:14527"/>
        <dbReference type="Rhea" id="RHEA-COMP:17342"/>
        <dbReference type="ChEBI" id="CHEBI:33019"/>
        <dbReference type="ChEBI" id="CHEBI:61557"/>
        <dbReference type="ChEBI" id="CHEBI:140395"/>
        <dbReference type="EC" id="2.7.7.6"/>
    </reaction>
</comment>
<comment type="subcellular location">
    <subcellularLocation>
        <location evidence="8">Plastid</location>
        <location evidence="8">Chloroplast</location>
    </subcellularLocation>
</comment>
<dbReference type="Gene3D" id="1.10.150.20">
    <property type="entry name" value="5' to 3' exonuclease, C-terminal subdomain"/>
    <property type="match status" value="1"/>
</dbReference>
<comment type="domain">
    <text evidence="8">The N-terminal domain is essential for RNAP assembly and basal transcription, whereas the C-terminal domain is involved in interaction with transcriptional regulators and with upstream promoter elements.</text>
</comment>
<dbReference type="InterPro" id="IPR011260">
    <property type="entry name" value="RNAP_asu_C"/>
</dbReference>
<dbReference type="EC" id="2.7.7.6" evidence="8"/>
<dbReference type="Pfam" id="PF01000">
    <property type="entry name" value="RNA_pol_A_bac"/>
    <property type="match status" value="1"/>
</dbReference>
<dbReference type="HAMAP" id="MF_00059">
    <property type="entry name" value="RNApol_bact_RpoA"/>
    <property type="match status" value="1"/>
</dbReference>
<dbReference type="GO" id="GO:0046983">
    <property type="term" value="F:protein dimerization activity"/>
    <property type="evidence" value="ECO:0007669"/>
    <property type="project" value="InterPro"/>
</dbReference>
<dbReference type="SUPFAM" id="SSF55257">
    <property type="entry name" value="RBP11-like subunits of RNA polymerase"/>
    <property type="match status" value="1"/>
</dbReference>
<evidence type="ECO:0000256" key="7">
    <source>
        <dbReference type="ARBA" id="ARBA00048552"/>
    </source>
</evidence>
<keyword evidence="10" id="KW-0150">Chloroplast</keyword>
<comment type="subunit">
    <text evidence="8">In plastids the minimal PEP RNA polymerase catalytic core is composed of four subunits: alpha, beta, beta', and beta''. When a (nuclear-encoded) sigma factor is associated with the core the holoenzyme is formed, which can initiate transcription.</text>
</comment>
<dbReference type="Pfam" id="PF03118">
    <property type="entry name" value="RNA_pol_A_CTD"/>
    <property type="match status" value="1"/>
</dbReference>
<dbReference type="SUPFAM" id="SSF47789">
    <property type="entry name" value="C-terminal domain of RNA polymerase alpha subunit"/>
    <property type="match status" value="1"/>
</dbReference>
<keyword evidence="10" id="KW-0934">Plastid</keyword>